<sequence>MNPFLGPRRLVGLGVRTAQELARAPEHVKAVLDDVNDLVRRARRLLDRADLIAVRLEHKIAELDGIAAESQTLVHDGREVADTANGIAAAAAGTRDLAQEQVLRLRGLLDLYQPVLESLAPLGSEAAKALNPAHVRGLATLLNELPNLVDRLEPALEGMGGMIPEMREVTDRMDNVGQVVEGLPGAKLLRRRGQAREEQQDI</sequence>
<reference evidence="1" key="1">
    <citation type="submission" date="2020-02" db="EMBL/GenBank/DDBJ databases">
        <authorList>
            <person name="Meier V. D."/>
        </authorList>
    </citation>
    <scope>NUCLEOTIDE SEQUENCE</scope>
    <source>
        <strain evidence="1">AVDCRST_MAG47</strain>
    </source>
</reference>
<dbReference type="EMBL" id="CADCUK010000017">
    <property type="protein sequence ID" value="CAA9361525.1"/>
    <property type="molecule type" value="Genomic_DNA"/>
</dbReference>
<gene>
    <name evidence="1" type="ORF">AVDCRST_MAG47-218</name>
</gene>
<organism evidence="1">
    <name type="scientific">uncultured Nocardioidaceae bacterium</name>
    <dbReference type="NCBI Taxonomy" id="253824"/>
    <lineage>
        <taxon>Bacteria</taxon>
        <taxon>Bacillati</taxon>
        <taxon>Actinomycetota</taxon>
        <taxon>Actinomycetes</taxon>
        <taxon>Propionibacteriales</taxon>
        <taxon>Nocardioidaceae</taxon>
        <taxon>environmental samples</taxon>
    </lineage>
</organism>
<protein>
    <submittedName>
        <fullName evidence="1">Uncharacterized protein</fullName>
    </submittedName>
</protein>
<proteinExistence type="predicted"/>
<accession>A0A6J4MQB2</accession>
<name>A0A6J4MQB2_9ACTN</name>
<evidence type="ECO:0000313" key="1">
    <source>
        <dbReference type="EMBL" id="CAA9361525.1"/>
    </source>
</evidence>
<dbReference type="AlphaFoldDB" id="A0A6J4MQB2"/>